<dbReference type="Pfam" id="PF12796">
    <property type="entry name" value="Ank_2"/>
    <property type="match status" value="1"/>
</dbReference>
<dbReference type="InterPro" id="IPR036770">
    <property type="entry name" value="Ankyrin_rpt-contain_sf"/>
</dbReference>
<keyword evidence="1" id="KW-0677">Repeat</keyword>
<evidence type="ECO:0000313" key="4">
    <source>
        <dbReference type="EMBL" id="MRX70150.1"/>
    </source>
</evidence>
<feature type="repeat" description="ANK" evidence="3">
    <location>
        <begin position="36"/>
        <end position="68"/>
    </location>
</feature>
<feature type="repeat" description="ANK" evidence="3">
    <location>
        <begin position="68"/>
        <end position="100"/>
    </location>
</feature>
<dbReference type="PANTHER" id="PTHR24198:SF165">
    <property type="entry name" value="ANKYRIN REPEAT-CONTAINING PROTEIN-RELATED"/>
    <property type="match status" value="1"/>
</dbReference>
<name>A0A521F8G8_9FLAO</name>
<gene>
    <name evidence="4" type="ORF">GJU42_19425</name>
    <name evidence="5" type="ORF">SAMN06265349_10713</name>
</gene>
<evidence type="ECO:0000313" key="6">
    <source>
        <dbReference type="Proteomes" id="UP000317289"/>
    </source>
</evidence>
<dbReference type="EMBL" id="FXTA01000007">
    <property type="protein sequence ID" value="SMO91790.1"/>
    <property type="molecule type" value="Genomic_DNA"/>
</dbReference>
<dbReference type="PANTHER" id="PTHR24198">
    <property type="entry name" value="ANKYRIN REPEAT AND PROTEIN KINASE DOMAIN-CONTAINING PROTEIN"/>
    <property type="match status" value="1"/>
</dbReference>
<dbReference type="RefSeq" id="WP_142452339.1">
    <property type="nucleotide sequence ID" value="NZ_FXTA01000007.1"/>
</dbReference>
<dbReference type="AlphaFoldDB" id="A0A521F8G8"/>
<evidence type="ECO:0000313" key="5">
    <source>
        <dbReference type="EMBL" id="SMO91790.1"/>
    </source>
</evidence>
<reference evidence="4 7" key="2">
    <citation type="submission" date="2019-11" db="EMBL/GenBank/DDBJ databases">
        <title>Flavobacterium resistens genome.</title>
        <authorList>
            <person name="Wilson V.M."/>
            <person name="Newman J.D."/>
        </authorList>
    </citation>
    <scope>NUCLEOTIDE SEQUENCE [LARGE SCALE GENOMIC DNA]</scope>
    <source>
        <strain evidence="4 7">DSM 19382</strain>
    </source>
</reference>
<dbReference type="Proteomes" id="UP000317289">
    <property type="component" value="Unassembled WGS sequence"/>
</dbReference>
<dbReference type="EMBL" id="WKKG01000011">
    <property type="protein sequence ID" value="MRX70150.1"/>
    <property type="molecule type" value="Genomic_DNA"/>
</dbReference>
<keyword evidence="7" id="KW-1185">Reference proteome</keyword>
<evidence type="ECO:0000256" key="3">
    <source>
        <dbReference type="PROSITE-ProRule" id="PRU00023"/>
    </source>
</evidence>
<proteinExistence type="predicted"/>
<organism evidence="5 6">
    <name type="scientific">Flavobacterium resistens</name>
    <dbReference type="NCBI Taxonomy" id="443612"/>
    <lineage>
        <taxon>Bacteria</taxon>
        <taxon>Pseudomonadati</taxon>
        <taxon>Bacteroidota</taxon>
        <taxon>Flavobacteriia</taxon>
        <taxon>Flavobacteriales</taxon>
        <taxon>Flavobacteriaceae</taxon>
        <taxon>Flavobacterium</taxon>
    </lineage>
</organism>
<dbReference type="PROSITE" id="PS50297">
    <property type="entry name" value="ANK_REP_REGION"/>
    <property type="match status" value="2"/>
</dbReference>
<dbReference type="InterPro" id="IPR002110">
    <property type="entry name" value="Ankyrin_rpt"/>
</dbReference>
<dbReference type="SUPFAM" id="SSF48403">
    <property type="entry name" value="Ankyrin repeat"/>
    <property type="match status" value="1"/>
</dbReference>
<reference evidence="5 6" key="1">
    <citation type="submission" date="2017-05" db="EMBL/GenBank/DDBJ databases">
        <authorList>
            <person name="Varghese N."/>
            <person name="Submissions S."/>
        </authorList>
    </citation>
    <scope>NUCLEOTIDE SEQUENCE [LARGE SCALE GENOMIC DNA]</scope>
    <source>
        <strain evidence="5 6">DSM 19382</strain>
    </source>
</reference>
<evidence type="ECO:0000313" key="7">
    <source>
        <dbReference type="Proteomes" id="UP000468990"/>
    </source>
</evidence>
<accession>A0A521F8G8</accession>
<dbReference type="Proteomes" id="UP000468990">
    <property type="component" value="Unassembled WGS sequence"/>
</dbReference>
<keyword evidence="2 3" id="KW-0040">ANK repeat</keyword>
<dbReference type="PROSITE" id="PS50088">
    <property type="entry name" value="ANK_REPEAT"/>
    <property type="match status" value="2"/>
</dbReference>
<dbReference type="SMART" id="SM00248">
    <property type="entry name" value="ANK"/>
    <property type="match status" value="2"/>
</dbReference>
<evidence type="ECO:0000256" key="2">
    <source>
        <dbReference type="ARBA" id="ARBA00023043"/>
    </source>
</evidence>
<evidence type="ECO:0000256" key="1">
    <source>
        <dbReference type="ARBA" id="ARBA00022737"/>
    </source>
</evidence>
<dbReference type="OrthoDB" id="1374157at2"/>
<dbReference type="Gene3D" id="1.25.40.20">
    <property type="entry name" value="Ankyrin repeat-containing domain"/>
    <property type="match status" value="1"/>
</dbReference>
<sequence>MKKRVIILGAILVFGNVLNASSLKFRIKNEMAFSSNTKSPLHLAISKGDIESVKRFIQYGVDINKMVNDMTPLMIAARFNEFEIIKILLKNGATPSDKNEKGFTALNYAEYAKATESIAILKNLK</sequence>
<protein>
    <submittedName>
        <fullName evidence="4">Ankyrin repeat domain-containing protein</fullName>
    </submittedName>
    <submittedName>
        <fullName evidence="5">Ankyrin repeat-containing protein</fullName>
    </submittedName>
</protein>